<dbReference type="InterPro" id="IPR006336">
    <property type="entry name" value="GCS2"/>
</dbReference>
<evidence type="ECO:0000256" key="4">
    <source>
        <dbReference type="ARBA" id="ARBA00048819"/>
    </source>
</evidence>
<dbReference type="Pfam" id="PF04107">
    <property type="entry name" value="GCS2"/>
    <property type="match status" value="1"/>
</dbReference>
<dbReference type="STRING" id="656024.FsymDg_2983"/>
<dbReference type="EMBL" id="CP002801">
    <property type="protein sequence ID" value="AEH10300.1"/>
    <property type="molecule type" value="Genomic_DNA"/>
</dbReference>
<dbReference type="GO" id="GO:0004357">
    <property type="term" value="F:glutamate-cysteine ligase activity"/>
    <property type="evidence" value="ECO:0007669"/>
    <property type="project" value="UniProtKB-EC"/>
</dbReference>
<dbReference type="InterPro" id="IPR050141">
    <property type="entry name" value="GCL_type2/YbdK_subfam"/>
</dbReference>
<evidence type="ECO:0000313" key="7">
    <source>
        <dbReference type="Proteomes" id="UP000001549"/>
    </source>
</evidence>
<dbReference type="eggNOG" id="COG2170">
    <property type="taxonomic scope" value="Bacteria"/>
</dbReference>
<gene>
    <name evidence="6" type="ordered locus">FsymDg_2983</name>
</gene>
<dbReference type="GO" id="GO:0042398">
    <property type="term" value="P:modified amino acid biosynthetic process"/>
    <property type="evidence" value="ECO:0007669"/>
    <property type="project" value="InterPro"/>
</dbReference>
<comment type="function">
    <text evidence="5">ATP-dependent carboxylate-amine ligase which exhibits weak glutamate--cysteine ligase activity.</text>
</comment>
<accession>F8AWS5</accession>
<dbReference type="Gene3D" id="3.30.590.20">
    <property type="match status" value="1"/>
</dbReference>
<dbReference type="InterPro" id="IPR011793">
    <property type="entry name" value="YbdK"/>
</dbReference>
<keyword evidence="7" id="KW-1185">Reference proteome</keyword>
<comment type="catalytic activity">
    <reaction evidence="4 5">
        <text>L-cysteine + L-glutamate + ATP = gamma-L-glutamyl-L-cysteine + ADP + phosphate + H(+)</text>
        <dbReference type="Rhea" id="RHEA:13285"/>
        <dbReference type="ChEBI" id="CHEBI:15378"/>
        <dbReference type="ChEBI" id="CHEBI:29985"/>
        <dbReference type="ChEBI" id="CHEBI:30616"/>
        <dbReference type="ChEBI" id="CHEBI:35235"/>
        <dbReference type="ChEBI" id="CHEBI:43474"/>
        <dbReference type="ChEBI" id="CHEBI:58173"/>
        <dbReference type="ChEBI" id="CHEBI:456216"/>
        <dbReference type="EC" id="6.3.2.2"/>
    </reaction>
</comment>
<dbReference type="AlphaFoldDB" id="F8AWS5"/>
<dbReference type="HAMAP" id="MF_01609">
    <property type="entry name" value="Glu_cys_ligase_2"/>
    <property type="match status" value="1"/>
</dbReference>
<comment type="similarity">
    <text evidence="5">Belongs to the glutamate--cysteine ligase type 2 family. YbdK subfamily.</text>
</comment>
<dbReference type="PANTHER" id="PTHR36510:SF1">
    <property type="entry name" value="GLUTAMATE--CYSTEINE LIGASE 2-RELATED"/>
    <property type="match status" value="1"/>
</dbReference>
<dbReference type="PANTHER" id="PTHR36510">
    <property type="entry name" value="GLUTAMATE--CYSTEINE LIGASE 2-RELATED"/>
    <property type="match status" value="1"/>
</dbReference>
<dbReference type="HOGENOM" id="CLU_044848_1_0_11"/>
<dbReference type="Proteomes" id="UP000001549">
    <property type="component" value="Chromosome"/>
</dbReference>
<evidence type="ECO:0000313" key="6">
    <source>
        <dbReference type="EMBL" id="AEH10300.1"/>
    </source>
</evidence>
<evidence type="ECO:0000256" key="2">
    <source>
        <dbReference type="ARBA" id="ARBA00022741"/>
    </source>
</evidence>
<organism evidence="6 7">
    <name type="scientific">Candidatus Protofrankia datiscae</name>
    <dbReference type="NCBI Taxonomy" id="2716812"/>
    <lineage>
        <taxon>Bacteria</taxon>
        <taxon>Bacillati</taxon>
        <taxon>Actinomycetota</taxon>
        <taxon>Actinomycetes</taxon>
        <taxon>Frankiales</taxon>
        <taxon>Frankiaceae</taxon>
        <taxon>Protofrankia</taxon>
    </lineage>
</organism>
<protein>
    <recommendedName>
        <fullName evidence="5">Putative glutamate--cysteine ligase 2</fullName>
        <ecNumber evidence="5">6.3.2.2</ecNumber>
    </recommendedName>
    <alternativeName>
        <fullName evidence="5">Gamma-glutamylcysteine synthetase 2</fullName>
        <shortName evidence="5">GCS 2</shortName>
        <shortName evidence="5">Gamma-GCS 2</shortName>
    </alternativeName>
</protein>
<dbReference type="GO" id="GO:0005524">
    <property type="term" value="F:ATP binding"/>
    <property type="evidence" value="ECO:0007669"/>
    <property type="project" value="UniProtKB-KW"/>
</dbReference>
<name>F8AWS5_9ACTN</name>
<dbReference type="EC" id="6.3.2.2" evidence="5"/>
<dbReference type="NCBIfam" id="TIGR02050">
    <property type="entry name" value="gshA_cyan_rel"/>
    <property type="match status" value="1"/>
</dbReference>
<reference evidence="6 7" key="1">
    <citation type="submission" date="2011-05" db="EMBL/GenBank/DDBJ databases">
        <title>Complete sequence of chromosome of Frankia symbiont of Datisca glomerata.</title>
        <authorList>
            <consortium name="US DOE Joint Genome Institute"/>
            <person name="Lucas S."/>
            <person name="Han J."/>
            <person name="Lapidus A."/>
            <person name="Cheng J.-F."/>
            <person name="Goodwin L."/>
            <person name="Pitluck S."/>
            <person name="Peters L."/>
            <person name="Mikhailova N."/>
            <person name="Chertkov O."/>
            <person name="Teshima H."/>
            <person name="Han C."/>
            <person name="Tapia R."/>
            <person name="Land M."/>
            <person name="Hauser L."/>
            <person name="Kyrpides N."/>
            <person name="Ivanova N."/>
            <person name="Pagani I."/>
            <person name="Berry A."/>
            <person name="Pawlowski K."/>
            <person name="Persson T."/>
            <person name="Vanden Heuvel B."/>
            <person name="Benson D."/>
            <person name="Woyke T."/>
        </authorList>
    </citation>
    <scope>NUCLEOTIDE SEQUENCE [LARGE SCALE GENOMIC DNA]</scope>
    <source>
        <strain evidence="7">4085684</strain>
    </source>
</reference>
<proteinExistence type="inferred from homology"/>
<keyword evidence="3 5" id="KW-0067">ATP-binding</keyword>
<evidence type="ECO:0000256" key="3">
    <source>
        <dbReference type="ARBA" id="ARBA00022840"/>
    </source>
</evidence>
<dbReference type="InterPro" id="IPR014746">
    <property type="entry name" value="Gln_synth/guanido_kin_cat_dom"/>
</dbReference>
<keyword evidence="2 5" id="KW-0547">Nucleotide-binding</keyword>
<dbReference type="SUPFAM" id="SSF55931">
    <property type="entry name" value="Glutamine synthetase/guanido kinase"/>
    <property type="match status" value="1"/>
</dbReference>
<dbReference type="RefSeq" id="WP_013874200.1">
    <property type="nucleotide sequence ID" value="NC_015656.1"/>
</dbReference>
<evidence type="ECO:0000256" key="1">
    <source>
        <dbReference type="ARBA" id="ARBA00022598"/>
    </source>
</evidence>
<dbReference type="NCBIfam" id="NF010041">
    <property type="entry name" value="PRK13517.1-1"/>
    <property type="match status" value="1"/>
</dbReference>
<sequence length="378" mass="40760">MVVASSFMGDARIATVGVEEEFHILDLASRRLVPRAPAILERVAKECFTAELLTSVVESNSRPCTDLADLRGSLLQLRRELVVAGEPLGLGPASAGTVPLVDRDAPEISRYPRYQRMLTDYQLLAREQAICGAQVHVEVADRELAIAVAARVALWLPTLLAVSASSPYWQGADSGYASVRTLVWQRWPTAGVTGPFRTAAEYDQVVADLITSGVISDPGMVYFDVRPSAHLPTVELRVCDACPDVDTVILVAGLFRALVRRAALAVGAGAPAPPWRTELLRAAAWRAARSGIEGDLVDVAAAVPVPARDLLYRLVDEVRAELEHAGDWELIHNLARRAVGRGSAAARQRRAFARRGRLTDVADLILAETRQAADAVAA</sequence>
<keyword evidence="1 5" id="KW-0436">Ligase</keyword>
<dbReference type="KEGG" id="fsy:FsymDg_2983"/>
<evidence type="ECO:0000256" key="5">
    <source>
        <dbReference type="HAMAP-Rule" id="MF_01609"/>
    </source>
</evidence>